<dbReference type="RefSeq" id="WP_382421065.1">
    <property type="nucleotide sequence ID" value="NZ_JBHSCW010000002.1"/>
</dbReference>
<comment type="caution">
    <text evidence="3">The sequence shown here is derived from an EMBL/GenBank/DDBJ whole genome shotgun (WGS) entry which is preliminary data.</text>
</comment>
<evidence type="ECO:0000313" key="4">
    <source>
        <dbReference type="Proteomes" id="UP001595799"/>
    </source>
</evidence>
<dbReference type="PANTHER" id="PTHR13847">
    <property type="entry name" value="SARCOSINE DEHYDROGENASE-RELATED"/>
    <property type="match status" value="1"/>
</dbReference>
<dbReference type="PANTHER" id="PTHR13847:SF281">
    <property type="entry name" value="FAD DEPENDENT OXIDOREDUCTASE DOMAIN-CONTAINING PROTEIN"/>
    <property type="match status" value="1"/>
</dbReference>
<evidence type="ECO:0000313" key="3">
    <source>
        <dbReference type="EMBL" id="MFC4350720.1"/>
    </source>
</evidence>
<organism evidence="3 4">
    <name type="scientific">Fodinicurvata halophila</name>
    <dbReference type="NCBI Taxonomy" id="1419723"/>
    <lineage>
        <taxon>Bacteria</taxon>
        <taxon>Pseudomonadati</taxon>
        <taxon>Pseudomonadota</taxon>
        <taxon>Alphaproteobacteria</taxon>
        <taxon>Rhodospirillales</taxon>
        <taxon>Rhodovibrionaceae</taxon>
        <taxon>Fodinicurvata</taxon>
    </lineage>
</organism>
<dbReference type="EC" id="1.-.-.-" evidence="3"/>
<dbReference type="EMBL" id="JBHSCW010000002">
    <property type="protein sequence ID" value="MFC4350720.1"/>
    <property type="molecule type" value="Genomic_DNA"/>
</dbReference>
<dbReference type="Proteomes" id="UP001595799">
    <property type="component" value="Unassembled WGS sequence"/>
</dbReference>
<protein>
    <submittedName>
        <fullName evidence="3">NAD(P)/FAD-dependent oxidoreductase</fullName>
        <ecNumber evidence="3">1.-.-.-</ecNumber>
    </submittedName>
</protein>
<dbReference type="InterPro" id="IPR006076">
    <property type="entry name" value="FAD-dep_OxRdtase"/>
</dbReference>
<gene>
    <name evidence="3" type="ORF">ACFOW6_04095</name>
</gene>
<dbReference type="Pfam" id="PF01266">
    <property type="entry name" value="DAO"/>
    <property type="match status" value="1"/>
</dbReference>
<dbReference type="SUPFAM" id="SSF51905">
    <property type="entry name" value="FAD/NAD(P)-binding domain"/>
    <property type="match status" value="1"/>
</dbReference>
<dbReference type="Gene3D" id="3.50.50.60">
    <property type="entry name" value="FAD/NAD(P)-binding domain"/>
    <property type="match status" value="1"/>
</dbReference>
<dbReference type="InterPro" id="IPR036188">
    <property type="entry name" value="FAD/NAD-bd_sf"/>
</dbReference>
<keyword evidence="4" id="KW-1185">Reference proteome</keyword>
<dbReference type="GO" id="GO:0016491">
    <property type="term" value="F:oxidoreductase activity"/>
    <property type="evidence" value="ECO:0007669"/>
    <property type="project" value="UniProtKB-KW"/>
</dbReference>
<accession>A0ABV8UHN5</accession>
<evidence type="ECO:0000259" key="2">
    <source>
        <dbReference type="Pfam" id="PF01266"/>
    </source>
</evidence>
<evidence type="ECO:0000256" key="1">
    <source>
        <dbReference type="ARBA" id="ARBA00023002"/>
    </source>
</evidence>
<sequence length="445" mass="48480">MGADDLGHIPWEQEDCIWWRSASTGPDLQPLQETVTCEVAIVGGGYTGLSTAIDLARTGVECVVLEARHIGFGASGRNAGHCTPTFHLTSPDKLRKRLGKAKADQLTHLQVSGAERVFSLIERYQISCEAKRNGYLRIAHGPHRLSELSEKKELYVSLGLEGEILDAAAARELSGSPRAHGGWLLKGAGHLNPTAYARGLARAALQEGAQLFQDSPITNLARQAEGWKLQTPNGGVVARKVLLATGAYAVGPAKELLQGATYPVPIMGFASAPLPAETRHTVLPGDQTLVDTHKDPILYKWTDDNRLVTTAYPKGRIGRDPEVTARWLEERTSWLFPQIESIRFQHPWSGRLDAQPLTLPQIHWLDEDLWACIGFSGRGVPTASAAGVELARLLTGTPADDIALPVRKGVNRFSGRLASLHAAFMTWNRTKDWLADRLHGGETFG</sequence>
<feature type="domain" description="FAD dependent oxidoreductase" evidence="2">
    <location>
        <begin position="39"/>
        <end position="393"/>
    </location>
</feature>
<reference evidence="4" key="1">
    <citation type="journal article" date="2019" name="Int. J. Syst. Evol. Microbiol.">
        <title>The Global Catalogue of Microorganisms (GCM) 10K type strain sequencing project: providing services to taxonomists for standard genome sequencing and annotation.</title>
        <authorList>
            <consortium name="The Broad Institute Genomics Platform"/>
            <consortium name="The Broad Institute Genome Sequencing Center for Infectious Disease"/>
            <person name="Wu L."/>
            <person name="Ma J."/>
        </authorList>
    </citation>
    <scope>NUCLEOTIDE SEQUENCE [LARGE SCALE GENOMIC DNA]</scope>
    <source>
        <strain evidence="4">CECT 8472</strain>
    </source>
</reference>
<proteinExistence type="predicted"/>
<dbReference type="Gene3D" id="3.30.9.10">
    <property type="entry name" value="D-Amino Acid Oxidase, subunit A, domain 2"/>
    <property type="match status" value="1"/>
</dbReference>
<keyword evidence="1 3" id="KW-0560">Oxidoreductase</keyword>
<name>A0ABV8UHN5_9PROT</name>